<comment type="caution">
    <text evidence="3">The sequence shown here is derived from an EMBL/GenBank/DDBJ whole genome shotgun (WGS) entry which is preliminary data.</text>
</comment>
<sequence>MPLTEVHLPSQVYLLFTSFALCTEREECVALLLGTYTPEPCIAHISTLMLPSLRHEKKRDRVEISDADMTRAIAEADTAHLQVIGWIHSHPHITVLPSHVDLRTQATHQQMDDRWFGVIVSCFSGDTNAAQRIQINCFQATPNAARLEIPIIVTPGFGKPLDGDVLSKLVGSIPELFFNEETTSFETSLGVDAAGAHVDRMTLRYNSNLYIQMLTNLIDKVCGPLLGTMQLRHERNLKEIQAITRCVVDQK</sequence>
<proteinExistence type="predicted"/>
<evidence type="ECO:0000313" key="3">
    <source>
        <dbReference type="EMBL" id="TPX52528.1"/>
    </source>
</evidence>
<protein>
    <recommendedName>
        <fullName evidence="1">MPN domain-containing protein</fullName>
    </recommendedName>
</protein>
<keyword evidence="4" id="KW-1185">Reference proteome</keyword>
<gene>
    <name evidence="2" type="ORF">SeLEV6574_g01373</name>
    <name evidence="3" type="ORF">SeMB42_g01359</name>
</gene>
<dbReference type="Gene3D" id="3.40.140.10">
    <property type="entry name" value="Cytidine Deaminase, domain 2"/>
    <property type="match status" value="1"/>
</dbReference>
<dbReference type="Pfam" id="PF18110">
    <property type="entry name" value="BRCC36_C"/>
    <property type="match status" value="1"/>
</dbReference>
<dbReference type="VEuPathDB" id="FungiDB:SeMB42_g01359"/>
<evidence type="ECO:0000313" key="5">
    <source>
        <dbReference type="Proteomes" id="UP000320475"/>
    </source>
</evidence>
<dbReference type="InterPro" id="IPR050242">
    <property type="entry name" value="JAMM_MPN+_peptidase_M67A"/>
</dbReference>
<reference evidence="4 5" key="1">
    <citation type="journal article" date="2019" name="Sci. Rep.">
        <title>Comparative genomics of chytrid fungi reveal insights into the obligate biotrophic and pathogenic lifestyle of Synchytrium endobioticum.</title>
        <authorList>
            <person name="van de Vossenberg B.T.L.H."/>
            <person name="Warris S."/>
            <person name="Nguyen H.D.T."/>
            <person name="van Gent-Pelzer M.P.E."/>
            <person name="Joly D.L."/>
            <person name="van de Geest H.C."/>
            <person name="Bonants P.J.M."/>
            <person name="Smith D.S."/>
            <person name="Levesque C.A."/>
            <person name="van der Lee T.A.J."/>
        </authorList>
    </citation>
    <scope>NUCLEOTIDE SEQUENCE [LARGE SCALE GENOMIC DNA]</scope>
    <source>
        <strain evidence="2 5">LEV6574</strain>
        <strain evidence="3 4">MB42</strain>
    </source>
</reference>
<dbReference type="PANTHER" id="PTHR10410">
    <property type="entry name" value="EUKARYOTIC TRANSLATION INITIATION FACTOR 3 -RELATED"/>
    <property type="match status" value="1"/>
</dbReference>
<dbReference type="Proteomes" id="UP000317494">
    <property type="component" value="Unassembled WGS sequence"/>
</dbReference>
<evidence type="ECO:0000313" key="4">
    <source>
        <dbReference type="Proteomes" id="UP000317494"/>
    </source>
</evidence>
<feature type="domain" description="MPN" evidence="1">
    <location>
        <begin position="6"/>
        <end position="144"/>
    </location>
</feature>
<name>A0A507DNT6_9FUNG</name>
<dbReference type="Proteomes" id="UP000320475">
    <property type="component" value="Unassembled WGS sequence"/>
</dbReference>
<dbReference type="AlphaFoldDB" id="A0A507DNT6"/>
<dbReference type="SMART" id="SM00232">
    <property type="entry name" value="JAB_MPN"/>
    <property type="match status" value="1"/>
</dbReference>
<organism evidence="3 4">
    <name type="scientific">Synchytrium endobioticum</name>
    <dbReference type="NCBI Taxonomy" id="286115"/>
    <lineage>
        <taxon>Eukaryota</taxon>
        <taxon>Fungi</taxon>
        <taxon>Fungi incertae sedis</taxon>
        <taxon>Chytridiomycota</taxon>
        <taxon>Chytridiomycota incertae sedis</taxon>
        <taxon>Chytridiomycetes</taxon>
        <taxon>Synchytriales</taxon>
        <taxon>Synchytriaceae</taxon>
        <taxon>Synchytrium</taxon>
    </lineage>
</organism>
<dbReference type="Pfam" id="PF01398">
    <property type="entry name" value="JAB"/>
    <property type="match status" value="1"/>
</dbReference>
<evidence type="ECO:0000259" key="1">
    <source>
        <dbReference type="PROSITE" id="PS50249"/>
    </source>
</evidence>
<dbReference type="EMBL" id="QEAN01000034">
    <property type="protein sequence ID" value="TPX52528.1"/>
    <property type="molecule type" value="Genomic_DNA"/>
</dbReference>
<dbReference type="InterPro" id="IPR040749">
    <property type="entry name" value="BRCC36_C"/>
</dbReference>
<dbReference type="PROSITE" id="PS50249">
    <property type="entry name" value="MPN"/>
    <property type="match status" value="1"/>
</dbReference>
<dbReference type="STRING" id="286115.A0A507DNT6"/>
<dbReference type="SUPFAM" id="SSF102712">
    <property type="entry name" value="JAB1/MPN domain"/>
    <property type="match status" value="1"/>
</dbReference>
<dbReference type="InterPro" id="IPR000555">
    <property type="entry name" value="JAMM/MPN+_dom"/>
</dbReference>
<accession>A0A507DNT6</accession>
<dbReference type="GO" id="GO:0008237">
    <property type="term" value="F:metallopeptidase activity"/>
    <property type="evidence" value="ECO:0007669"/>
    <property type="project" value="InterPro"/>
</dbReference>
<evidence type="ECO:0000313" key="2">
    <source>
        <dbReference type="EMBL" id="TPX49556.1"/>
    </source>
</evidence>
<dbReference type="OrthoDB" id="446074at2759"/>
<dbReference type="EMBL" id="QEAM01000031">
    <property type="protein sequence ID" value="TPX49556.1"/>
    <property type="molecule type" value="Genomic_DNA"/>
</dbReference>
<dbReference type="InterPro" id="IPR037518">
    <property type="entry name" value="MPN"/>
</dbReference>